<dbReference type="AlphaFoldDB" id="A0A2Z6PGM1"/>
<proteinExistence type="predicted"/>
<keyword evidence="1" id="KW-1133">Transmembrane helix</keyword>
<sequence length="318" mass="36010">MSGLKVNFNKSMLVGVNIPESWLGEVVSVLRRKVGKVPFLYLGLPIGGDPRRLGFWEAVLARLKNRLSWWKSRFLSFGGHLIQFKSVLTSLSVYAFSVFKSLSVVLEARYGVERGWLRVGGQRGSSCWKEIVSIKDSGRGVGGEWFGEHVSKKVGDGSDTFFWTNPWVDGTPLCVRFGRPFDFAETKSCLVDEMASLGWHILQIYGNGSLTLLKATLFAVPLKVSIFAWRLLRDRLPIKANLHFQFSLATCLFLDWIFFGGFSYYIRSLCPVYLFSRRPFLSAPLFYAAHLTSLRLGCLAREKPYIVRMLSKLITSHV</sequence>
<organism evidence="2 3">
    <name type="scientific">Trifolium subterraneum</name>
    <name type="common">Subterranean clover</name>
    <dbReference type="NCBI Taxonomy" id="3900"/>
    <lineage>
        <taxon>Eukaryota</taxon>
        <taxon>Viridiplantae</taxon>
        <taxon>Streptophyta</taxon>
        <taxon>Embryophyta</taxon>
        <taxon>Tracheophyta</taxon>
        <taxon>Spermatophyta</taxon>
        <taxon>Magnoliopsida</taxon>
        <taxon>eudicotyledons</taxon>
        <taxon>Gunneridae</taxon>
        <taxon>Pentapetalae</taxon>
        <taxon>rosids</taxon>
        <taxon>fabids</taxon>
        <taxon>Fabales</taxon>
        <taxon>Fabaceae</taxon>
        <taxon>Papilionoideae</taxon>
        <taxon>50 kb inversion clade</taxon>
        <taxon>NPAAA clade</taxon>
        <taxon>Hologalegina</taxon>
        <taxon>IRL clade</taxon>
        <taxon>Trifolieae</taxon>
        <taxon>Trifolium</taxon>
    </lineage>
</organism>
<dbReference type="PANTHER" id="PTHR33116:SF78">
    <property type="entry name" value="OS12G0587133 PROTEIN"/>
    <property type="match status" value="1"/>
</dbReference>
<accession>A0A2Z6PGM1</accession>
<feature type="transmembrane region" description="Helical" evidence="1">
    <location>
        <begin position="281"/>
        <end position="300"/>
    </location>
</feature>
<keyword evidence="1" id="KW-0472">Membrane</keyword>
<protein>
    <recommendedName>
        <fullName evidence="4">Reverse transcriptase zinc-binding domain-containing protein</fullName>
    </recommendedName>
</protein>
<evidence type="ECO:0000256" key="1">
    <source>
        <dbReference type="SAM" id="Phobius"/>
    </source>
</evidence>
<feature type="transmembrane region" description="Helical" evidence="1">
    <location>
        <begin position="212"/>
        <end position="232"/>
    </location>
</feature>
<reference evidence="3" key="1">
    <citation type="journal article" date="2017" name="Front. Plant Sci.">
        <title>Climate Clever Clovers: New Paradigm to Reduce the Environmental Footprint of Ruminants by Breeding Low Methanogenic Forages Utilizing Haplotype Variation.</title>
        <authorList>
            <person name="Kaur P."/>
            <person name="Appels R."/>
            <person name="Bayer P.E."/>
            <person name="Keeble-Gagnere G."/>
            <person name="Wang J."/>
            <person name="Hirakawa H."/>
            <person name="Shirasawa K."/>
            <person name="Vercoe P."/>
            <person name="Stefanova K."/>
            <person name="Durmic Z."/>
            <person name="Nichols P."/>
            <person name="Revell C."/>
            <person name="Isobe S.N."/>
            <person name="Edwards D."/>
            <person name="Erskine W."/>
        </authorList>
    </citation>
    <scope>NUCLEOTIDE SEQUENCE [LARGE SCALE GENOMIC DNA]</scope>
    <source>
        <strain evidence="3">cv. Daliak</strain>
    </source>
</reference>
<keyword evidence="3" id="KW-1185">Reference proteome</keyword>
<feature type="transmembrane region" description="Helical" evidence="1">
    <location>
        <begin position="244"/>
        <end position="266"/>
    </location>
</feature>
<name>A0A2Z6PGM1_TRISU</name>
<dbReference type="EMBL" id="DF974055">
    <property type="protein sequence ID" value="GAU44569.1"/>
    <property type="molecule type" value="Genomic_DNA"/>
</dbReference>
<dbReference type="OrthoDB" id="1937528at2759"/>
<dbReference type="Proteomes" id="UP000242715">
    <property type="component" value="Unassembled WGS sequence"/>
</dbReference>
<evidence type="ECO:0000313" key="3">
    <source>
        <dbReference type="Proteomes" id="UP000242715"/>
    </source>
</evidence>
<evidence type="ECO:0008006" key="4">
    <source>
        <dbReference type="Google" id="ProtNLM"/>
    </source>
</evidence>
<keyword evidence="1" id="KW-0812">Transmembrane</keyword>
<gene>
    <name evidence="2" type="ORF">TSUD_139420</name>
</gene>
<evidence type="ECO:0000313" key="2">
    <source>
        <dbReference type="EMBL" id="GAU44569.1"/>
    </source>
</evidence>
<dbReference type="PANTHER" id="PTHR33116">
    <property type="entry name" value="REVERSE TRANSCRIPTASE ZINC-BINDING DOMAIN-CONTAINING PROTEIN-RELATED-RELATED"/>
    <property type="match status" value="1"/>
</dbReference>